<evidence type="ECO:0000313" key="3">
    <source>
        <dbReference type="EMBL" id="MED5018740.1"/>
    </source>
</evidence>
<dbReference type="Pfam" id="PF05569">
    <property type="entry name" value="Peptidase_M56"/>
    <property type="match status" value="1"/>
</dbReference>
<dbReference type="RefSeq" id="WP_328279252.1">
    <property type="nucleotide sequence ID" value="NZ_JARTLD010000037.1"/>
</dbReference>
<keyword evidence="1" id="KW-1133">Transmembrane helix</keyword>
<dbReference type="CDD" id="cd07341">
    <property type="entry name" value="M56_BlaR1_MecR1_like"/>
    <property type="match status" value="1"/>
</dbReference>
<sequence length="635" mass="72099">MPKDYGASVVPAEQESHPAIRVLSVAWLTGTLAFLAYNLVYWLRIKRKQRSFRRVSNPEAWSIVEECRSLFAIQWPVSLFTDSSIQSPYITGVVRPAIYLPGTFGQEPGDASRLKHVLAHELAHYKRKDTAWNMLGSLVLAIHWMNPFVWFLMRRMKSDREQACDACALEVLGEEEAVPYGMTIITFLKRHSAGRNQPHLLYFKGMNGEKDIMRRIRMIGSFKKGSYKFSLLAVLLVVLLGAATLTNAPVSEAGTSAWIHAEQGGKEKLFEDGGFLVYDNLEKGARMAPFVFKVPSVLPDGYAFDDLSFHIQPLTSSASPEVDINYLKARINTSSGNMHLKISRSAGLEETYEQVVADEKKKFDTMEFEEGDYAIEKAPISLSGTEGLQITIRMLAWEGQPERYYYIWKDQGITYQLESYGGLRPDDYERMIASMKLPDRELNKLYENNDYHGRTITYLFDTEDIRRAQKLIGYDAAFPRELPGGFAASGSYVSRKVNFNYPESDQDSMRMLLEVSYRPIKTDKSAGEQVEGIKSVDFTQMLNGSMYEDMKKKGLVSFTRIDGERNNVKLQPVSIQGREALRTEPFKRDGTLSGPNAIELVSYFWLEDGVCYQANFAGQAPEEEQIVLYLMQQDK</sequence>
<protein>
    <submittedName>
        <fullName evidence="3">M56 family metallopeptidase</fullName>
    </submittedName>
</protein>
<feature type="domain" description="Peptidase M56" evidence="2">
    <location>
        <begin position="16"/>
        <end position="219"/>
    </location>
</feature>
<accession>A0ABU6PXC2</accession>
<dbReference type="Proteomes" id="UP001343257">
    <property type="component" value="Unassembled WGS sequence"/>
</dbReference>
<evidence type="ECO:0000313" key="4">
    <source>
        <dbReference type="Proteomes" id="UP001343257"/>
    </source>
</evidence>
<evidence type="ECO:0000256" key="1">
    <source>
        <dbReference type="SAM" id="Phobius"/>
    </source>
</evidence>
<organism evidence="3 4">
    <name type="scientific">Paenibacillus chibensis</name>
    <dbReference type="NCBI Taxonomy" id="59846"/>
    <lineage>
        <taxon>Bacteria</taxon>
        <taxon>Bacillati</taxon>
        <taxon>Bacillota</taxon>
        <taxon>Bacilli</taxon>
        <taxon>Bacillales</taxon>
        <taxon>Paenibacillaceae</taxon>
        <taxon>Paenibacillus</taxon>
    </lineage>
</organism>
<keyword evidence="1" id="KW-0472">Membrane</keyword>
<comment type="caution">
    <text evidence="3">The sequence shown here is derived from an EMBL/GenBank/DDBJ whole genome shotgun (WGS) entry which is preliminary data.</text>
</comment>
<proteinExistence type="predicted"/>
<dbReference type="InterPro" id="IPR008756">
    <property type="entry name" value="Peptidase_M56"/>
</dbReference>
<gene>
    <name evidence="3" type="ORF">P9847_15635</name>
</gene>
<name>A0ABU6PXC2_9BACL</name>
<evidence type="ECO:0000259" key="2">
    <source>
        <dbReference type="Pfam" id="PF05569"/>
    </source>
</evidence>
<reference evidence="3 4" key="1">
    <citation type="submission" date="2023-03" db="EMBL/GenBank/DDBJ databases">
        <title>Bacillus Genome Sequencing.</title>
        <authorList>
            <person name="Dunlap C."/>
        </authorList>
    </citation>
    <scope>NUCLEOTIDE SEQUENCE [LARGE SCALE GENOMIC DNA]</scope>
    <source>
        <strain evidence="3 4">NRS-52</strain>
    </source>
</reference>
<dbReference type="InterPro" id="IPR052173">
    <property type="entry name" value="Beta-lactam_resp_regulator"/>
</dbReference>
<dbReference type="PANTHER" id="PTHR34978:SF3">
    <property type="entry name" value="SLR0241 PROTEIN"/>
    <property type="match status" value="1"/>
</dbReference>
<keyword evidence="4" id="KW-1185">Reference proteome</keyword>
<feature type="transmembrane region" description="Helical" evidence="1">
    <location>
        <begin position="20"/>
        <end position="43"/>
    </location>
</feature>
<dbReference type="EMBL" id="JARTLD010000037">
    <property type="protein sequence ID" value="MED5018740.1"/>
    <property type="molecule type" value="Genomic_DNA"/>
</dbReference>
<dbReference type="PANTHER" id="PTHR34978">
    <property type="entry name" value="POSSIBLE SENSOR-TRANSDUCER PROTEIN BLAR"/>
    <property type="match status" value="1"/>
</dbReference>
<keyword evidence="1" id="KW-0812">Transmembrane</keyword>